<dbReference type="GO" id="GO:0003677">
    <property type="term" value="F:DNA binding"/>
    <property type="evidence" value="ECO:0007669"/>
    <property type="project" value="InterPro"/>
</dbReference>
<dbReference type="Pfam" id="PF01381">
    <property type="entry name" value="HTH_3"/>
    <property type="match status" value="1"/>
</dbReference>
<reference evidence="2 3" key="1">
    <citation type="submission" date="2012-02" db="EMBL/GenBank/DDBJ databases">
        <title>The Genome Sequence of Bacteroides fragilis CL07T12C05.</title>
        <authorList>
            <consortium name="The Broad Institute Genome Sequencing Platform"/>
            <person name="Earl A."/>
            <person name="Ward D."/>
            <person name="Feldgarden M."/>
            <person name="Gevers D."/>
            <person name="Zitomersky N.L."/>
            <person name="Coyne M.J."/>
            <person name="Comstock L.E."/>
            <person name="Young S.K."/>
            <person name="Zeng Q."/>
            <person name="Gargeya S."/>
            <person name="Fitzgerald M."/>
            <person name="Haas B."/>
            <person name="Abouelleil A."/>
            <person name="Alvarado L."/>
            <person name="Arachchi H.M."/>
            <person name="Berlin A."/>
            <person name="Chapman S.B."/>
            <person name="Gearin G."/>
            <person name="Goldberg J."/>
            <person name="Griggs A."/>
            <person name="Gujja S."/>
            <person name="Hansen M."/>
            <person name="Heiman D."/>
            <person name="Howarth C."/>
            <person name="Larimer J."/>
            <person name="Lui A."/>
            <person name="MacDonald P.J.P."/>
            <person name="McCowen C."/>
            <person name="Montmayeur A."/>
            <person name="Murphy C."/>
            <person name="Neiman D."/>
            <person name="Pearson M."/>
            <person name="Priest M."/>
            <person name="Roberts A."/>
            <person name="Saif S."/>
            <person name="Shea T."/>
            <person name="Sisk P."/>
            <person name="Stolte C."/>
            <person name="Sykes S."/>
            <person name="Wortman J."/>
            <person name="Nusbaum C."/>
            <person name="Birren B."/>
        </authorList>
    </citation>
    <scope>NUCLEOTIDE SEQUENCE [LARGE SCALE GENOMIC DNA]</scope>
    <source>
        <strain evidence="2 3">CL07T12C05</strain>
    </source>
</reference>
<evidence type="ECO:0000259" key="1">
    <source>
        <dbReference type="PROSITE" id="PS50943"/>
    </source>
</evidence>
<dbReference type="InterPro" id="IPR001387">
    <property type="entry name" value="Cro/C1-type_HTH"/>
</dbReference>
<dbReference type="AlphaFoldDB" id="A0A0E2AT09"/>
<protein>
    <recommendedName>
        <fullName evidence="1">HTH cro/C1-type domain-containing protein</fullName>
    </recommendedName>
</protein>
<feature type="domain" description="HTH cro/C1-type" evidence="1">
    <location>
        <begin position="10"/>
        <end position="64"/>
    </location>
</feature>
<dbReference type="SMART" id="SM00530">
    <property type="entry name" value="HTH_XRE"/>
    <property type="match status" value="1"/>
</dbReference>
<evidence type="ECO:0000313" key="2">
    <source>
        <dbReference type="EMBL" id="EIY98781.1"/>
    </source>
</evidence>
<organism evidence="2 3">
    <name type="scientific">Bacteroides fragilis CL07T12C05</name>
    <dbReference type="NCBI Taxonomy" id="997883"/>
    <lineage>
        <taxon>Bacteria</taxon>
        <taxon>Pseudomonadati</taxon>
        <taxon>Bacteroidota</taxon>
        <taxon>Bacteroidia</taxon>
        <taxon>Bacteroidales</taxon>
        <taxon>Bacteroidaceae</taxon>
        <taxon>Bacteroides</taxon>
    </lineage>
</organism>
<dbReference type="CDD" id="cd00093">
    <property type="entry name" value="HTH_XRE"/>
    <property type="match status" value="1"/>
</dbReference>
<dbReference type="PROSITE" id="PS50943">
    <property type="entry name" value="HTH_CROC1"/>
    <property type="match status" value="1"/>
</dbReference>
<dbReference type="EMBL" id="AGXN01000006">
    <property type="protein sequence ID" value="EIY98781.1"/>
    <property type="molecule type" value="Genomic_DNA"/>
</dbReference>
<sequence length="69" mass="7786">MSVKQIPNRLKAALADNHKTSKWLADQLGKSDMTVSRWCTNRSQPSVHQLIKIANLLDVDVSELLNKTK</sequence>
<dbReference type="HOGENOM" id="CLU_066192_52_0_10"/>
<dbReference type="SUPFAM" id="SSF47413">
    <property type="entry name" value="lambda repressor-like DNA-binding domains"/>
    <property type="match status" value="1"/>
</dbReference>
<name>A0A0E2AT09_BACFG</name>
<dbReference type="InterPro" id="IPR010982">
    <property type="entry name" value="Lambda_DNA-bd_dom_sf"/>
</dbReference>
<dbReference type="Proteomes" id="UP000003879">
    <property type="component" value="Unassembled WGS sequence"/>
</dbReference>
<accession>A0A0E2AT09</accession>
<comment type="caution">
    <text evidence="2">The sequence shown here is derived from an EMBL/GenBank/DDBJ whole genome shotgun (WGS) entry which is preliminary data.</text>
</comment>
<dbReference type="RefSeq" id="WP_005795647.1">
    <property type="nucleotide sequence ID" value="NZ_JH724215.1"/>
</dbReference>
<proteinExistence type="predicted"/>
<gene>
    <name evidence="2" type="ORF">HMPREF1056_01255</name>
</gene>
<evidence type="ECO:0000313" key="3">
    <source>
        <dbReference type="Proteomes" id="UP000003879"/>
    </source>
</evidence>
<dbReference type="Gene3D" id="1.10.260.40">
    <property type="entry name" value="lambda repressor-like DNA-binding domains"/>
    <property type="match status" value="1"/>
</dbReference>